<organism evidence="2 4">
    <name type="scientific">Saliniramus fredricksonii</name>
    <dbReference type="NCBI Taxonomy" id="1653334"/>
    <lineage>
        <taxon>Bacteria</taxon>
        <taxon>Pseudomonadati</taxon>
        <taxon>Pseudomonadota</taxon>
        <taxon>Alphaproteobacteria</taxon>
        <taxon>Hyphomicrobiales</taxon>
        <taxon>Salinarimonadaceae</taxon>
        <taxon>Saliniramus</taxon>
    </lineage>
</organism>
<keyword evidence="1" id="KW-1133">Transmembrane helix</keyword>
<dbReference type="RefSeq" id="WP_074445115.1">
    <property type="nucleotide sequence ID" value="NZ_FMBM01000002.1"/>
</dbReference>
<comment type="caution">
    <text evidence="2">The sequence shown here is derived from an EMBL/GenBank/DDBJ whole genome shotgun (WGS) entry which is preliminary data.</text>
</comment>
<reference evidence="2 4" key="1">
    <citation type="submission" date="2015-09" db="EMBL/GenBank/DDBJ databases">
        <title>Identification and resolution of microdiversity through metagenomic sequencing of parallel consortia.</title>
        <authorList>
            <person name="Nelson W.C."/>
            <person name="Romine M.F."/>
            <person name="Lindemann S.R."/>
        </authorList>
    </citation>
    <scope>NUCLEOTIDE SEQUENCE [LARGE SCALE GENOMIC DNA]</scope>
    <source>
        <strain evidence="2">HL-109</strain>
    </source>
</reference>
<keyword evidence="1" id="KW-0812">Transmembrane</keyword>
<dbReference type="STRING" id="1653334.GA0071312_2346"/>
<dbReference type="EMBL" id="FMBM01000002">
    <property type="protein sequence ID" value="SCC81408.1"/>
    <property type="molecule type" value="Genomic_DNA"/>
</dbReference>
<feature type="transmembrane region" description="Helical" evidence="1">
    <location>
        <begin position="131"/>
        <end position="151"/>
    </location>
</feature>
<evidence type="ECO:0000313" key="3">
    <source>
        <dbReference type="EMBL" id="SCC81408.1"/>
    </source>
</evidence>
<name>A0A0P7X3J2_9HYPH</name>
<keyword evidence="1" id="KW-0472">Membrane</keyword>
<accession>A0A0P7X3J2</accession>
<evidence type="ECO:0000256" key="1">
    <source>
        <dbReference type="SAM" id="Phobius"/>
    </source>
</evidence>
<dbReference type="PATRIC" id="fig|1653334.4.peg.777"/>
<proteinExistence type="predicted"/>
<sequence length="152" mass="16931">MKHEGIDQLHSVAHVASHRPREMLTRRERLERWAALLERRPNTEFAPFPEDYEAPFDARSRLRYQASPIEIAHADPLLRAQGLAGDGLGDAIAFFGLREDDALYVLDNARLDGQSLARRLRAIAAKRDRTMLAAGLVTAGVAAVPFLAFIFG</sequence>
<evidence type="ECO:0000313" key="2">
    <source>
        <dbReference type="EMBL" id="KPQ09292.1"/>
    </source>
</evidence>
<dbReference type="Proteomes" id="UP000182800">
    <property type="component" value="Unassembled WGS sequence"/>
</dbReference>
<dbReference type="AlphaFoldDB" id="A0A0P7X3J2"/>
<gene>
    <name evidence="3" type="ORF">GA0071312_2346</name>
    <name evidence="2" type="ORF">HLUCCO17_15385</name>
</gene>
<evidence type="ECO:0000313" key="5">
    <source>
        <dbReference type="Proteomes" id="UP000182800"/>
    </source>
</evidence>
<protein>
    <submittedName>
        <fullName evidence="2">Uncharacterized protein</fullName>
    </submittedName>
</protein>
<dbReference type="Proteomes" id="UP000050497">
    <property type="component" value="Unassembled WGS sequence"/>
</dbReference>
<dbReference type="EMBL" id="LJSX01000030">
    <property type="protein sequence ID" value="KPQ09292.1"/>
    <property type="molecule type" value="Genomic_DNA"/>
</dbReference>
<reference evidence="3 5" key="2">
    <citation type="submission" date="2016-08" db="EMBL/GenBank/DDBJ databases">
        <authorList>
            <person name="Varghese N."/>
            <person name="Submissions Spin"/>
        </authorList>
    </citation>
    <scope>NUCLEOTIDE SEQUENCE [LARGE SCALE GENOMIC DNA]</scope>
    <source>
        <strain evidence="3 5">HL-109</strain>
    </source>
</reference>
<evidence type="ECO:0000313" key="4">
    <source>
        <dbReference type="Proteomes" id="UP000050497"/>
    </source>
</evidence>
<keyword evidence="5" id="KW-1185">Reference proteome</keyword>